<dbReference type="EMBL" id="CP071793">
    <property type="protein sequence ID" value="QTD51747.1"/>
    <property type="molecule type" value="Genomic_DNA"/>
</dbReference>
<proteinExistence type="predicted"/>
<organism evidence="1 2">
    <name type="scientific">Sulfidibacter corallicola</name>
    <dbReference type="NCBI Taxonomy" id="2818388"/>
    <lineage>
        <taxon>Bacteria</taxon>
        <taxon>Pseudomonadati</taxon>
        <taxon>Acidobacteriota</taxon>
        <taxon>Holophagae</taxon>
        <taxon>Acanthopleuribacterales</taxon>
        <taxon>Acanthopleuribacteraceae</taxon>
        <taxon>Sulfidibacter</taxon>
    </lineage>
</organism>
<dbReference type="Proteomes" id="UP000663929">
    <property type="component" value="Chromosome"/>
</dbReference>
<sequence>MTCLLMCLLLLQPHDLNFGKTGPNLGTVHDTSFGMSPDGEILVRGVGPQSPYVWVFARDGFLRKRIDLKRDLPSQYDHSWMVAKVLKQKLRGEDDSDHYFVSCLRLGDGNGGLNRRIFAFDKHFQFAGVCQLGDMKKTIDQREKRPEVTGAKNELYIHNYYQHDDMLFVQNLWHDPKTKNWHSRWDKVEITRADDGFRYRMVDEPILLRVYPDTKIDSYLNLEWLSFSKQADQVFTIKEFEPVIERYSFREKNLKNEIGDINLVLDNYYPYWAYNMNKDQFDEYSKEARSKLSTIVGMYPLESGNFLISYVSHFDSDRELLLQIVDPFGEKVGPPESYFNGYLAGVKNGEAYIVAGETNARGKTSWSLEVQAFP</sequence>
<dbReference type="RefSeq" id="WP_237381869.1">
    <property type="nucleotide sequence ID" value="NZ_CP071793.1"/>
</dbReference>
<dbReference type="AlphaFoldDB" id="A0A8A4TQQ5"/>
<accession>A0A8A4TQQ5</accession>
<evidence type="ECO:0000313" key="1">
    <source>
        <dbReference type="EMBL" id="QTD51747.1"/>
    </source>
</evidence>
<evidence type="ECO:0000313" key="2">
    <source>
        <dbReference type="Proteomes" id="UP000663929"/>
    </source>
</evidence>
<protein>
    <submittedName>
        <fullName evidence="1">Uncharacterized protein</fullName>
    </submittedName>
</protein>
<name>A0A8A4TQQ5_SULCO</name>
<reference evidence="1" key="1">
    <citation type="submission" date="2021-03" db="EMBL/GenBank/DDBJ databases">
        <title>Acanthopleuribacteraceae sp. M133.</title>
        <authorList>
            <person name="Wang G."/>
        </authorList>
    </citation>
    <scope>NUCLEOTIDE SEQUENCE</scope>
    <source>
        <strain evidence="1">M133</strain>
    </source>
</reference>
<keyword evidence="2" id="KW-1185">Reference proteome</keyword>
<dbReference type="KEGG" id="scor:J3U87_04695"/>
<gene>
    <name evidence="1" type="ORF">J3U87_04695</name>
</gene>